<reference evidence="2 3" key="1">
    <citation type="submission" date="2016-11" db="EMBL/GenBank/DDBJ databases">
        <authorList>
            <person name="Varghese N."/>
            <person name="Submissions S."/>
        </authorList>
    </citation>
    <scope>NUCLEOTIDE SEQUENCE [LARGE SCALE GENOMIC DNA]</scope>
    <source>
        <strain evidence="2 3">DSM 29341</strain>
    </source>
</reference>
<accession>A0A1M5B211</accession>
<sequence>MVRVPPMRVSAMDRWTPSLVEAHLSEAAFVLKRLPEPRLRGYFSTWPEIIHSFADQVGQEPKRMRVLPSPQAISRMEQTLTWTAGLDPVDGKIVWLRAYGYRWREVCRAVGLQRASAHHHWVYSLCLIAHRLNNRRLNPRLSMQQVIDLARADDPAL</sequence>
<evidence type="ECO:0000313" key="2">
    <source>
        <dbReference type="EMBL" id="SHF36377.1"/>
    </source>
</evidence>
<evidence type="ECO:0000313" key="3">
    <source>
        <dbReference type="Proteomes" id="UP000325134"/>
    </source>
</evidence>
<proteinExistence type="predicted"/>
<evidence type="ECO:0000259" key="1">
    <source>
        <dbReference type="Pfam" id="PF19889"/>
    </source>
</evidence>
<feature type="domain" description="DUF6362" evidence="1">
    <location>
        <begin position="32"/>
        <end position="128"/>
    </location>
</feature>
<protein>
    <recommendedName>
        <fullName evidence="1">DUF6362 domain-containing protein</fullName>
    </recommendedName>
</protein>
<dbReference type="Pfam" id="PF19889">
    <property type="entry name" value="DUF6362"/>
    <property type="match status" value="1"/>
</dbReference>
<dbReference type="AlphaFoldDB" id="A0A1M5B211"/>
<dbReference type="InterPro" id="IPR045942">
    <property type="entry name" value="DUF6362"/>
</dbReference>
<organism evidence="2 3">
    <name type="scientific">Ruegeria intermedia</name>
    <dbReference type="NCBI Taxonomy" id="996115"/>
    <lineage>
        <taxon>Bacteria</taxon>
        <taxon>Pseudomonadati</taxon>
        <taxon>Pseudomonadota</taxon>
        <taxon>Alphaproteobacteria</taxon>
        <taxon>Rhodobacterales</taxon>
        <taxon>Roseobacteraceae</taxon>
        <taxon>Ruegeria</taxon>
    </lineage>
</organism>
<name>A0A1M5B211_9RHOB</name>
<dbReference type="EMBL" id="FQVK01000031">
    <property type="protein sequence ID" value="SHF36377.1"/>
    <property type="molecule type" value="Genomic_DNA"/>
</dbReference>
<keyword evidence="3" id="KW-1185">Reference proteome</keyword>
<gene>
    <name evidence="2" type="ORF">SAMN05444279_1316</name>
</gene>
<dbReference type="Proteomes" id="UP000325134">
    <property type="component" value="Unassembled WGS sequence"/>
</dbReference>